<protein>
    <submittedName>
        <fullName evidence="2">Uncharacterized protein</fullName>
    </submittedName>
</protein>
<gene>
    <name evidence="2" type="ORF">AKJ38_02610</name>
</gene>
<dbReference type="EMBL" id="LHXS01000043">
    <property type="protein sequence ID" value="KXA96779.1"/>
    <property type="molecule type" value="Genomic_DNA"/>
</dbReference>
<name>A0A133URK8_9EURY</name>
<comment type="caution">
    <text evidence="2">The sequence shown here is derived from an EMBL/GenBank/DDBJ whole genome shotgun (WGS) entry which is preliminary data.</text>
</comment>
<dbReference type="Proteomes" id="UP000070414">
    <property type="component" value="Unassembled WGS sequence"/>
</dbReference>
<proteinExistence type="predicted"/>
<reference evidence="2 3" key="1">
    <citation type="journal article" date="2016" name="Sci. Rep.">
        <title>Metabolic traits of an uncultured archaeal lineage -MSBL1- from brine pools of the Red Sea.</title>
        <authorList>
            <person name="Mwirichia R."/>
            <person name="Alam I."/>
            <person name="Rashid M."/>
            <person name="Vinu M."/>
            <person name="Ba-Alawi W."/>
            <person name="Anthony Kamau A."/>
            <person name="Kamanda Ngugi D."/>
            <person name="Goker M."/>
            <person name="Klenk H.P."/>
            <person name="Bajic V."/>
            <person name="Stingl U."/>
        </authorList>
    </citation>
    <scope>NUCLEOTIDE SEQUENCE [LARGE SCALE GENOMIC DNA]</scope>
    <source>
        <strain evidence="2">SCGC-AAA259I14</strain>
    </source>
</reference>
<evidence type="ECO:0000313" key="3">
    <source>
        <dbReference type="Proteomes" id="UP000070414"/>
    </source>
</evidence>
<organism evidence="2 3">
    <name type="scientific">candidate division MSBL1 archaeon SCGC-AAA259I14</name>
    <dbReference type="NCBI Taxonomy" id="1698268"/>
    <lineage>
        <taxon>Archaea</taxon>
        <taxon>Methanobacteriati</taxon>
        <taxon>Methanobacteriota</taxon>
        <taxon>candidate division MSBL1</taxon>
    </lineage>
</organism>
<evidence type="ECO:0000256" key="1">
    <source>
        <dbReference type="SAM" id="MobiDB-lite"/>
    </source>
</evidence>
<feature type="region of interest" description="Disordered" evidence="1">
    <location>
        <begin position="1"/>
        <end position="28"/>
    </location>
</feature>
<evidence type="ECO:0000313" key="2">
    <source>
        <dbReference type="EMBL" id="KXA96779.1"/>
    </source>
</evidence>
<keyword evidence="3" id="KW-1185">Reference proteome</keyword>
<dbReference type="AlphaFoldDB" id="A0A133URK8"/>
<accession>A0A133URK8</accession>
<sequence>MPKLEPVEVGEEDAQDPEVTAPDSPELGRKILAGRRHRKVGKPNKLVPKELDKWVERAEDRDFPMAANYMRKVKEKLLTFAKAALKSEYVSYTNNKEGREF</sequence>